<dbReference type="RefSeq" id="WP_106062519.1">
    <property type="nucleotide sequence ID" value="NZ_PVXO01000006.1"/>
</dbReference>
<dbReference type="SUPFAM" id="SSF53163">
    <property type="entry name" value="HybD-like"/>
    <property type="match status" value="1"/>
</dbReference>
<evidence type="ECO:0008006" key="3">
    <source>
        <dbReference type="Google" id="ProtNLM"/>
    </source>
</evidence>
<evidence type="ECO:0000313" key="1">
    <source>
        <dbReference type="EMBL" id="PRR80448.1"/>
    </source>
</evidence>
<keyword evidence="2" id="KW-1185">Reference proteome</keyword>
<comment type="caution">
    <text evidence="1">The sequence shown here is derived from an EMBL/GenBank/DDBJ whole genome shotgun (WGS) entry which is preliminary data.</text>
</comment>
<protein>
    <recommendedName>
        <fullName evidence="3">Sporulation protein YyaC</fullName>
    </recommendedName>
</protein>
<dbReference type="OrthoDB" id="9815953at2"/>
<dbReference type="InterPro" id="IPR009665">
    <property type="entry name" value="YyaC"/>
</dbReference>
<dbReference type="Proteomes" id="UP000239706">
    <property type="component" value="Unassembled WGS sequence"/>
</dbReference>
<gene>
    <name evidence="1" type="ORF">CLLI_03290</name>
</gene>
<dbReference type="InterPro" id="IPR023430">
    <property type="entry name" value="Pept_HybD-like_dom_sf"/>
</dbReference>
<dbReference type="Pfam" id="PF06866">
    <property type="entry name" value="DUF1256"/>
    <property type="match status" value="1"/>
</dbReference>
<dbReference type="AlphaFoldDB" id="A0A2T0B980"/>
<organism evidence="1 2">
    <name type="scientific">Clostridium liquoris</name>
    <dbReference type="NCBI Taxonomy" id="1289519"/>
    <lineage>
        <taxon>Bacteria</taxon>
        <taxon>Bacillati</taxon>
        <taxon>Bacillota</taxon>
        <taxon>Clostridia</taxon>
        <taxon>Eubacteriales</taxon>
        <taxon>Clostridiaceae</taxon>
        <taxon>Clostridium</taxon>
    </lineage>
</organism>
<sequence length="181" mass="20095">MNKVKAHFKDSLSYYKIAYFIRDYLNLNTIVVCIGTDRCIGDCLGPLVGTLLEEKRFPLPVFGTVSEPIHALNIDKRLQEIKLAYADANIIGIDACLGDIDSIGEIQARDFSIHPGKGVGKTLPHVGESSIIGIVDSTESNIFTNNTIRLDLVLNMSKIITESLLYAYNLNFPNLCNIKYK</sequence>
<proteinExistence type="predicted"/>
<dbReference type="EMBL" id="PVXO01000006">
    <property type="protein sequence ID" value="PRR80448.1"/>
    <property type="molecule type" value="Genomic_DNA"/>
</dbReference>
<reference evidence="1 2" key="1">
    <citation type="submission" date="2018-03" db="EMBL/GenBank/DDBJ databases">
        <title>Genome sequence of Clostridium liquoris DSM 100320.</title>
        <authorList>
            <person name="Poehlein A."/>
            <person name="Daniel R."/>
        </authorList>
    </citation>
    <scope>NUCLEOTIDE SEQUENCE [LARGE SCALE GENOMIC DNA]</scope>
    <source>
        <strain evidence="1 2">DSM 100320</strain>
    </source>
</reference>
<accession>A0A2T0B980</accession>
<name>A0A2T0B980_9CLOT</name>
<dbReference type="NCBIfam" id="TIGR02841">
    <property type="entry name" value="spore_YyaC"/>
    <property type="match status" value="1"/>
</dbReference>
<evidence type="ECO:0000313" key="2">
    <source>
        <dbReference type="Proteomes" id="UP000239706"/>
    </source>
</evidence>